<evidence type="ECO:0000256" key="3">
    <source>
        <dbReference type="ARBA" id="ARBA00013368"/>
    </source>
</evidence>
<feature type="coiled-coil region" evidence="4">
    <location>
        <begin position="216"/>
        <end position="296"/>
    </location>
</feature>
<dbReference type="Pfam" id="PF13476">
    <property type="entry name" value="AAA_23"/>
    <property type="match status" value="1"/>
</dbReference>
<evidence type="ECO:0000313" key="7">
    <source>
        <dbReference type="Proteomes" id="UP000316425"/>
    </source>
</evidence>
<evidence type="ECO:0000256" key="4">
    <source>
        <dbReference type="SAM" id="Coils"/>
    </source>
</evidence>
<sequence length="660" mass="76739">MQLKSITLENFGAYRKKNTIDFSINNPKKNIILIGGQNGAGKTTLLNAIKITLFGSYAYGYKTDKSKPYIEIITNYLNSQAVKNSENQFSIQLNFSEVEDYKKADFTFIRSWKLKNNNLTESLIIKKDSLLLNEAEKELYQSKLRENMPPELFDLCLFDGEEISRIINDDLLATYLQNLSKVVFNLSLFENLETDLHTFSNRKINSNQSSKIDKEIAELKNSIDEYLAIKEDLLTDIKSKEESVSQLSNDLYSIEKDFETHGGLYKEQRDELLIKLNSIENKRKDISNELKEYIATVLPFYINQELLSETTKQLEDENTQKIFKEFSKNLSNEKLIRIQADLGLEHQEDQLRNSLLAHMKPEKQLILHDASNDQKNKVFQMNSLVSNSHSDYYTNLIEENQSLLEEAQLIRKKLKVHDETNEFTNMVKQMENLKSAIENEKNLLEDLQLSLTEHSKQLTDLEAKLEEKQKERYKQNKQNNAFNLIDDLIKTSKQFREVQIQKKLQEVESEALRMLNQLMRKQNYISHLSISHKDYEIVVFNENMEKHNINNLSAGEKEIILLSIIWAVFKASGRRVPFIYDTLLGRLDKKHKAAVLSELLPSSGEQTLVLSTDTEIDDQHYSLIEPYLSQAYTLDFDNKTQSVAIYNEYLFLDEEDGVRT</sequence>
<dbReference type="SUPFAM" id="SSF52540">
    <property type="entry name" value="P-loop containing nucleoside triphosphate hydrolases"/>
    <property type="match status" value="2"/>
</dbReference>
<proteinExistence type="inferred from homology"/>
<dbReference type="AlphaFoldDB" id="A0A556PBU8"/>
<evidence type="ECO:0000313" key="6">
    <source>
        <dbReference type="EMBL" id="TSJ61862.1"/>
    </source>
</evidence>
<comment type="caution">
    <text evidence="6">The sequence shown here is derived from an EMBL/GenBank/DDBJ whole genome shotgun (WGS) entry which is preliminary data.</text>
</comment>
<gene>
    <name evidence="6" type="primary">dndD</name>
    <name evidence="6" type="ORF">FPQ13_10755</name>
</gene>
<reference evidence="6 7" key="1">
    <citation type="submission" date="2019-07" db="EMBL/GenBank/DDBJ databases">
        <title>Allobacillus sp. nov. SKP isolated from shrimp paste of Euphausiacea.</title>
        <authorList>
            <person name="Kanchanasin P."/>
            <person name="Tanasupawat S."/>
            <person name="Shi W."/>
            <person name="Wu L."/>
            <person name="Ma J."/>
        </authorList>
    </citation>
    <scope>NUCLEOTIDE SEQUENCE [LARGE SCALE GENOMIC DNA]</scope>
    <source>
        <strain evidence="6 7">SKP4-8</strain>
    </source>
</reference>
<dbReference type="InterPro" id="IPR027417">
    <property type="entry name" value="P-loop_NTPase"/>
</dbReference>
<dbReference type="NCBIfam" id="TIGR03185">
    <property type="entry name" value="DNA_S_dndD"/>
    <property type="match status" value="1"/>
</dbReference>
<dbReference type="EMBL" id="VMHE01000023">
    <property type="protein sequence ID" value="TSJ61862.1"/>
    <property type="molecule type" value="Genomic_DNA"/>
</dbReference>
<comment type="similarity">
    <text evidence="1">Belongs to the SMC family. SbcC subfamily.</text>
</comment>
<dbReference type="InterPro" id="IPR017599">
    <property type="entry name" value="DNA_S_DndD"/>
</dbReference>
<dbReference type="Proteomes" id="UP000316425">
    <property type="component" value="Unassembled WGS sequence"/>
</dbReference>
<evidence type="ECO:0000256" key="2">
    <source>
        <dbReference type="ARBA" id="ARBA00011322"/>
    </source>
</evidence>
<evidence type="ECO:0000256" key="1">
    <source>
        <dbReference type="ARBA" id="ARBA00006930"/>
    </source>
</evidence>
<protein>
    <recommendedName>
        <fullName evidence="3">Nuclease SbcCD subunit C</fullName>
    </recommendedName>
</protein>
<dbReference type="PANTHER" id="PTHR32114:SF2">
    <property type="entry name" value="ABC TRANSPORTER ABCH.3"/>
    <property type="match status" value="1"/>
</dbReference>
<organism evidence="6 7">
    <name type="scientific">Allobacillus salarius</name>
    <dbReference type="NCBI Taxonomy" id="1955272"/>
    <lineage>
        <taxon>Bacteria</taxon>
        <taxon>Bacillati</taxon>
        <taxon>Bacillota</taxon>
        <taxon>Bacilli</taxon>
        <taxon>Bacillales</taxon>
        <taxon>Bacillaceae</taxon>
        <taxon>Allobacillus</taxon>
    </lineage>
</organism>
<name>A0A556PBU8_9BACI</name>
<dbReference type="OrthoDB" id="9795626at2"/>
<feature type="domain" description="Rad50/SbcC-type AAA" evidence="5">
    <location>
        <begin position="5"/>
        <end position="259"/>
    </location>
</feature>
<dbReference type="PANTHER" id="PTHR32114">
    <property type="entry name" value="ABC TRANSPORTER ABCH.3"/>
    <property type="match status" value="1"/>
</dbReference>
<dbReference type="Gene3D" id="3.40.50.300">
    <property type="entry name" value="P-loop containing nucleotide triphosphate hydrolases"/>
    <property type="match status" value="2"/>
</dbReference>
<dbReference type="GO" id="GO:0016887">
    <property type="term" value="F:ATP hydrolysis activity"/>
    <property type="evidence" value="ECO:0007669"/>
    <property type="project" value="InterPro"/>
</dbReference>
<dbReference type="GO" id="GO:0006302">
    <property type="term" value="P:double-strand break repair"/>
    <property type="evidence" value="ECO:0007669"/>
    <property type="project" value="InterPro"/>
</dbReference>
<accession>A0A556PBU8</accession>
<keyword evidence="7" id="KW-1185">Reference proteome</keyword>
<keyword evidence="4" id="KW-0175">Coiled coil</keyword>
<feature type="coiled-coil region" evidence="4">
    <location>
        <begin position="393"/>
        <end position="478"/>
    </location>
</feature>
<dbReference type="RefSeq" id="WP_144089336.1">
    <property type="nucleotide sequence ID" value="NZ_VMHE01000023.1"/>
</dbReference>
<comment type="subunit">
    <text evidence="2">Heterodimer of SbcC and SbcD.</text>
</comment>
<evidence type="ECO:0000259" key="5">
    <source>
        <dbReference type="Pfam" id="PF13476"/>
    </source>
</evidence>
<dbReference type="InterPro" id="IPR038729">
    <property type="entry name" value="Rad50/SbcC_AAA"/>
</dbReference>